<comment type="caution">
    <text evidence="2">The sequence shown here is derived from an EMBL/GenBank/DDBJ whole genome shotgun (WGS) entry which is preliminary data.</text>
</comment>
<feature type="region of interest" description="Disordered" evidence="1">
    <location>
        <begin position="64"/>
        <end position="85"/>
    </location>
</feature>
<name>A0A699H6T6_TANCI</name>
<dbReference type="EMBL" id="BKCJ010110664">
    <property type="protein sequence ID" value="GEX47819.1"/>
    <property type="molecule type" value="Genomic_DNA"/>
</dbReference>
<reference evidence="2" key="1">
    <citation type="journal article" date="2019" name="Sci. Rep.">
        <title>Draft genome of Tanacetum cinerariifolium, the natural source of mosquito coil.</title>
        <authorList>
            <person name="Yamashiro T."/>
            <person name="Shiraishi A."/>
            <person name="Satake H."/>
            <person name="Nakayama K."/>
        </authorList>
    </citation>
    <scope>NUCLEOTIDE SEQUENCE</scope>
</reference>
<proteinExistence type="predicted"/>
<feature type="non-terminal residue" evidence="2">
    <location>
        <position position="1"/>
    </location>
</feature>
<organism evidence="2">
    <name type="scientific">Tanacetum cinerariifolium</name>
    <name type="common">Dalmatian daisy</name>
    <name type="synonym">Chrysanthemum cinerariifolium</name>
    <dbReference type="NCBI Taxonomy" id="118510"/>
    <lineage>
        <taxon>Eukaryota</taxon>
        <taxon>Viridiplantae</taxon>
        <taxon>Streptophyta</taxon>
        <taxon>Embryophyta</taxon>
        <taxon>Tracheophyta</taxon>
        <taxon>Spermatophyta</taxon>
        <taxon>Magnoliopsida</taxon>
        <taxon>eudicotyledons</taxon>
        <taxon>Gunneridae</taxon>
        <taxon>Pentapetalae</taxon>
        <taxon>asterids</taxon>
        <taxon>campanulids</taxon>
        <taxon>Asterales</taxon>
        <taxon>Asteraceae</taxon>
        <taxon>Asteroideae</taxon>
        <taxon>Anthemideae</taxon>
        <taxon>Anthemidinae</taxon>
        <taxon>Tanacetum</taxon>
    </lineage>
</organism>
<evidence type="ECO:0000256" key="1">
    <source>
        <dbReference type="SAM" id="MobiDB-lite"/>
    </source>
</evidence>
<evidence type="ECO:0000313" key="2">
    <source>
        <dbReference type="EMBL" id="GEX47819.1"/>
    </source>
</evidence>
<protein>
    <submittedName>
        <fullName evidence="2">Uncharacterized protein</fullName>
    </submittedName>
</protein>
<sequence length="100" mass="10970">FINEKPTDDEPRKLNVEAEVVFMVTVLIYQVSSLVPPLSTPVIDLSPPKPASSTTQAPIFTATTTTTTTTLPPPPQQQSTTESELAERVIELEKKFSDLE</sequence>
<accession>A0A699H6T6</accession>
<gene>
    <name evidence="2" type="ORF">Tci_319794</name>
</gene>
<dbReference type="AlphaFoldDB" id="A0A699H6T6"/>